<dbReference type="GO" id="GO:0005524">
    <property type="term" value="F:ATP binding"/>
    <property type="evidence" value="ECO:0007669"/>
    <property type="project" value="UniProtKB-KW"/>
</dbReference>
<comment type="caution">
    <text evidence="5">The sequence shown here is derived from an EMBL/GenBank/DDBJ whole genome shotgun (WGS) entry which is preliminary data.</text>
</comment>
<evidence type="ECO:0000313" key="5">
    <source>
        <dbReference type="EMBL" id="POM62207.1"/>
    </source>
</evidence>
<accession>A0A2P4X9H6</accession>
<gene>
    <name evidence="5" type="ORF">PHPALM_28668</name>
</gene>
<name>A0A2P4X9H6_9STRA</name>
<dbReference type="GO" id="GO:0042626">
    <property type="term" value="F:ATPase-coupled transmembrane transporter activity"/>
    <property type="evidence" value="ECO:0007669"/>
    <property type="project" value="TreeGrafter"/>
</dbReference>
<dbReference type="PANTHER" id="PTHR24223">
    <property type="entry name" value="ATP-BINDING CASSETTE SUB-FAMILY C"/>
    <property type="match status" value="1"/>
</dbReference>
<dbReference type="InterPro" id="IPR027417">
    <property type="entry name" value="P-loop_NTPase"/>
</dbReference>
<dbReference type="EMBL" id="NCKW01015631">
    <property type="protein sequence ID" value="POM62207.1"/>
    <property type="molecule type" value="Genomic_DNA"/>
</dbReference>
<evidence type="ECO:0000256" key="4">
    <source>
        <dbReference type="ARBA" id="ARBA00022840"/>
    </source>
</evidence>
<keyword evidence="4" id="KW-0067">ATP-binding</keyword>
<evidence type="ECO:0000313" key="6">
    <source>
        <dbReference type="Proteomes" id="UP000237271"/>
    </source>
</evidence>
<dbReference type="OrthoDB" id="129131at2759"/>
<evidence type="ECO:0000256" key="2">
    <source>
        <dbReference type="ARBA" id="ARBA00022737"/>
    </source>
</evidence>
<sequence>MDVKHNDQRQHYVERAGDQTEIGERGINLSGGQQARIALALDAIVQYKIFQKCMLGLLRRKTIILVTHNPEIIASSYITRAVIFNKMGSLLETHHPAH</sequence>
<dbReference type="GO" id="GO:0016020">
    <property type="term" value="C:membrane"/>
    <property type="evidence" value="ECO:0007669"/>
    <property type="project" value="TreeGrafter"/>
</dbReference>
<keyword evidence="3" id="KW-0547">Nucleotide-binding</keyword>
<dbReference type="SUPFAM" id="SSF52540">
    <property type="entry name" value="P-loop containing nucleoside triphosphate hydrolases"/>
    <property type="match status" value="1"/>
</dbReference>
<keyword evidence="2" id="KW-0677">Repeat</keyword>
<dbReference type="InterPro" id="IPR050173">
    <property type="entry name" value="ABC_transporter_C-like"/>
</dbReference>
<protein>
    <submittedName>
        <fullName evidence="5">Multidrug resistance protein ABC Superfamily</fullName>
    </submittedName>
</protein>
<evidence type="ECO:0000256" key="1">
    <source>
        <dbReference type="ARBA" id="ARBA00004127"/>
    </source>
</evidence>
<dbReference type="AlphaFoldDB" id="A0A2P4X9H6"/>
<dbReference type="Gene3D" id="3.40.50.300">
    <property type="entry name" value="P-loop containing nucleotide triphosphate hydrolases"/>
    <property type="match status" value="1"/>
</dbReference>
<dbReference type="PANTHER" id="PTHR24223:SF443">
    <property type="entry name" value="MULTIDRUG-RESISTANCE LIKE PROTEIN 1, ISOFORM I"/>
    <property type="match status" value="1"/>
</dbReference>
<dbReference type="GO" id="GO:0012505">
    <property type="term" value="C:endomembrane system"/>
    <property type="evidence" value="ECO:0007669"/>
    <property type="project" value="UniProtKB-SubCell"/>
</dbReference>
<keyword evidence="6" id="KW-1185">Reference proteome</keyword>
<comment type="subcellular location">
    <subcellularLocation>
        <location evidence="1">Endomembrane system</location>
        <topology evidence="1">Multi-pass membrane protein</topology>
    </subcellularLocation>
</comment>
<dbReference type="Proteomes" id="UP000237271">
    <property type="component" value="Unassembled WGS sequence"/>
</dbReference>
<organism evidence="5 6">
    <name type="scientific">Phytophthora palmivora</name>
    <dbReference type="NCBI Taxonomy" id="4796"/>
    <lineage>
        <taxon>Eukaryota</taxon>
        <taxon>Sar</taxon>
        <taxon>Stramenopiles</taxon>
        <taxon>Oomycota</taxon>
        <taxon>Peronosporomycetes</taxon>
        <taxon>Peronosporales</taxon>
        <taxon>Peronosporaceae</taxon>
        <taxon>Phytophthora</taxon>
    </lineage>
</organism>
<evidence type="ECO:0000256" key="3">
    <source>
        <dbReference type="ARBA" id="ARBA00022741"/>
    </source>
</evidence>
<proteinExistence type="predicted"/>
<reference evidence="5 6" key="1">
    <citation type="journal article" date="2017" name="Genome Biol. Evol.">
        <title>Phytophthora megakarya and P. palmivora, closely related causal agents of cacao black pod rot, underwent increases in genome sizes and gene numbers by different mechanisms.</title>
        <authorList>
            <person name="Ali S.S."/>
            <person name="Shao J."/>
            <person name="Lary D.J."/>
            <person name="Kronmiller B."/>
            <person name="Shen D."/>
            <person name="Strem M.D."/>
            <person name="Amoako-Attah I."/>
            <person name="Akrofi A.Y."/>
            <person name="Begoude B.A."/>
            <person name="Ten Hoopen G.M."/>
            <person name="Coulibaly K."/>
            <person name="Kebe B.I."/>
            <person name="Melnick R.L."/>
            <person name="Guiltinan M.J."/>
            <person name="Tyler B.M."/>
            <person name="Meinhardt L.W."/>
            <person name="Bailey B.A."/>
        </authorList>
    </citation>
    <scope>NUCLEOTIDE SEQUENCE [LARGE SCALE GENOMIC DNA]</scope>
    <source>
        <strain evidence="6">sbr112.9</strain>
    </source>
</reference>